<organism evidence="1 2">
    <name type="scientific">Pseudomonas fluorescens</name>
    <dbReference type="NCBI Taxonomy" id="294"/>
    <lineage>
        <taxon>Bacteria</taxon>
        <taxon>Pseudomonadati</taxon>
        <taxon>Pseudomonadota</taxon>
        <taxon>Gammaproteobacteria</taxon>
        <taxon>Pseudomonadales</taxon>
        <taxon>Pseudomonadaceae</taxon>
        <taxon>Pseudomonas</taxon>
    </lineage>
</organism>
<dbReference type="EMBL" id="CABVIB010000046">
    <property type="protein sequence ID" value="VVO37518.1"/>
    <property type="molecule type" value="Genomic_DNA"/>
</dbReference>
<accession>A0A5E7FDH2</accession>
<evidence type="ECO:0000313" key="2">
    <source>
        <dbReference type="Proteomes" id="UP000326018"/>
    </source>
</evidence>
<evidence type="ECO:0008006" key="3">
    <source>
        <dbReference type="Google" id="ProtNLM"/>
    </source>
</evidence>
<reference evidence="1 2" key="1">
    <citation type="submission" date="2019-09" db="EMBL/GenBank/DDBJ databases">
        <authorList>
            <person name="Chandra G."/>
            <person name="Truman W A."/>
        </authorList>
    </citation>
    <scope>NUCLEOTIDE SEQUENCE [LARGE SCALE GENOMIC DNA]</scope>
    <source>
        <strain evidence="1">PS712</strain>
    </source>
</reference>
<gene>
    <name evidence="1" type="ORF">PS712_05528</name>
</gene>
<protein>
    <recommendedName>
        <fullName evidence="3">Penicillin-binding protein activator LpoB</fullName>
    </recommendedName>
</protein>
<proteinExistence type="predicted"/>
<dbReference type="AlphaFoldDB" id="A0A5E7FDH2"/>
<name>A0A5E7FDH2_PSEFL</name>
<evidence type="ECO:0000313" key="1">
    <source>
        <dbReference type="EMBL" id="VVO37518.1"/>
    </source>
</evidence>
<dbReference type="RefSeq" id="WP_150705178.1">
    <property type="nucleotide sequence ID" value="NZ_CABVIB010000046.1"/>
</dbReference>
<dbReference type="OrthoDB" id="6955105at2"/>
<dbReference type="Proteomes" id="UP000326018">
    <property type="component" value="Unassembled WGS sequence"/>
</dbReference>
<dbReference type="PROSITE" id="PS51257">
    <property type="entry name" value="PROKAR_LIPOPROTEIN"/>
    <property type="match status" value="1"/>
</dbReference>
<sequence>MRKMVLVIAVLALAGCGEGKQVDAPKPQVTAAAVPTQVSGPQWDLEVRGETPQAVSDLSGWLIEHSFMSNVIRENGKTRILMGPYSSKAEADAKQAQVNAALVKAKKQNIEVLVLERPAVQ</sequence>